<dbReference type="InterPro" id="IPR058808">
    <property type="entry name" value="GAIN_ADGRA2/3"/>
</dbReference>
<evidence type="ECO:0000256" key="14">
    <source>
        <dbReference type="SAM" id="Phobius"/>
    </source>
</evidence>
<evidence type="ECO:0000256" key="15">
    <source>
        <dbReference type="SAM" id="SignalP"/>
    </source>
</evidence>
<evidence type="ECO:0000313" key="20">
    <source>
        <dbReference type="EMBL" id="JAD12020.1"/>
    </source>
</evidence>
<feature type="transmembrane region" description="Helical" evidence="14">
    <location>
        <begin position="763"/>
        <end position="785"/>
    </location>
</feature>
<keyword evidence="6" id="KW-0677">Repeat</keyword>
<evidence type="ECO:0000256" key="4">
    <source>
        <dbReference type="ARBA" id="ARBA00022692"/>
    </source>
</evidence>
<dbReference type="PROSITE" id="PS50227">
    <property type="entry name" value="G_PROTEIN_RECEP_F2_3"/>
    <property type="match status" value="1"/>
</dbReference>
<keyword evidence="9 14" id="KW-0472">Membrane</keyword>
<protein>
    <submittedName>
        <fullName evidence="20">G-protein coupled receptor 124</fullName>
    </submittedName>
</protein>
<feature type="transmembrane region" description="Helical" evidence="14">
    <location>
        <begin position="1014"/>
        <end position="1036"/>
    </location>
</feature>
<dbReference type="PANTHER" id="PTHR45930">
    <property type="entry name" value="G-PROTEIN COUPLED RECEPTOR 124-LIKE PROTEIN"/>
    <property type="match status" value="1"/>
</dbReference>
<dbReference type="SMART" id="SM00409">
    <property type="entry name" value="IG"/>
    <property type="match status" value="1"/>
</dbReference>
<dbReference type="Gene3D" id="1.20.1070.10">
    <property type="entry name" value="Rhodopsin 7-helix transmembrane proteins"/>
    <property type="match status" value="1"/>
</dbReference>
<dbReference type="InterPro" id="IPR007110">
    <property type="entry name" value="Ig-like_dom"/>
</dbReference>
<keyword evidence="7 14" id="KW-1133">Transmembrane helix</keyword>
<dbReference type="Gene3D" id="3.80.10.10">
    <property type="entry name" value="Ribonuclease Inhibitor"/>
    <property type="match status" value="1"/>
</dbReference>
<dbReference type="InterPro" id="IPR003599">
    <property type="entry name" value="Ig_sub"/>
</dbReference>
<dbReference type="SUPFAM" id="SSF111418">
    <property type="entry name" value="Hormone receptor domain"/>
    <property type="match status" value="1"/>
</dbReference>
<accession>A0A0A1XMC7</accession>
<feature type="domain" description="Ig-like" evidence="18">
    <location>
        <begin position="205"/>
        <end position="322"/>
    </location>
</feature>
<dbReference type="InterPro" id="IPR003591">
    <property type="entry name" value="Leu-rich_rpt_typical-subtyp"/>
</dbReference>
<dbReference type="Pfam" id="PF13855">
    <property type="entry name" value="LRR_8"/>
    <property type="match status" value="1"/>
</dbReference>
<evidence type="ECO:0000256" key="13">
    <source>
        <dbReference type="SAM" id="MobiDB-lite"/>
    </source>
</evidence>
<name>A0A0A1XMC7_ZEUCU</name>
<evidence type="ECO:0000256" key="7">
    <source>
        <dbReference type="ARBA" id="ARBA00022989"/>
    </source>
</evidence>
<feature type="domain" description="G-protein coupled receptors family 2 profile 2" evidence="17">
    <location>
        <begin position="726"/>
        <end position="1037"/>
    </location>
</feature>
<evidence type="ECO:0000259" key="17">
    <source>
        <dbReference type="PROSITE" id="PS50261"/>
    </source>
</evidence>
<dbReference type="InterPro" id="IPR013783">
    <property type="entry name" value="Ig-like_fold"/>
</dbReference>
<evidence type="ECO:0000256" key="12">
    <source>
        <dbReference type="ARBA" id="ARBA00023224"/>
    </source>
</evidence>
<evidence type="ECO:0000256" key="9">
    <source>
        <dbReference type="ARBA" id="ARBA00023136"/>
    </source>
</evidence>
<keyword evidence="10" id="KW-1015">Disulfide bond</keyword>
<dbReference type="GO" id="GO:0004930">
    <property type="term" value="F:G protein-coupled receptor activity"/>
    <property type="evidence" value="ECO:0007669"/>
    <property type="project" value="UniProtKB-KW"/>
</dbReference>
<organism evidence="20">
    <name type="scientific">Zeugodacus cucurbitae</name>
    <name type="common">Melon fruit fly</name>
    <name type="synonym">Bactrocera cucurbitae</name>
    <dbReference type="NCBI Taxonomy" id="28588"/>
    <lineage>
        <taxon>Eukaryota</taxon>
        <taxon>Metazoa</taxon>
        <taxon>Ecdysozoa</taxon>
        <taxon>Arthropoda</taxon>
        <taxon>Hexapoda</taxon>
        <taxon>Insecta</taxon>
        <taxon>Pterygota</taxon>
        <taxon>Neoptera</taxon>
        <taxon>Endopterygota</taxon>
        <taxon>Diptera</taxon>
        <taxon>Brachycera</taxon>
        <taxon>Muscomorpha</taxon>
        <taxon>Tephritoidea</taxon>
        <taxon>Tephritidae</taxon>
        <taxon>Zeugodacus</taxon>
        <taxon>Zeugodacus</taxon>
    </lineage>
</organism>
<feature type="transmembrane region" description="Helical" evidence="14">
    <location>
        <begin position="886"/>
        <end position="906"/>
    </location>
</feature>
<comment type="similarity">
    <text evidence="2">Belongs to the G-protein coupled receptor 2 family. Adhesion G-protein coupled receptor (ADGR) subfamily.</text>
</comment>
<dbReference type="InterPro" id="IPR032675">
    <property type="entry name" value="LRR_dom_sf"/>
</dbReference>
<sequence>MLVLSIYIWFIVWPMQSLFANIVHSCPVICQCKTASDNSSSIRVKCGGITEAPISNWEGLHFSEIGQHMISLDLSNNAFTTIQSENFINLTQLKRLDLSSNLLRKIDKDTFGGLLPNLERLKLSYNAISHIFSGSFEFMSNLKYLDISNNPLVCNCDLVWILAWTTDRVIKLQPSPKCDSPVYFKGSLLKKLKVGVDLHCESRLQTFLELIPSKNQIVFEGDELVLKCRAPRVAIEVARESEDIPSTRAHIFWGWTEKIRRSNSTEDIVYNDPEKSFTDVNISTRHISDSGILNSILKIGQITKNHSGMWDCTLNSQQANLSKAIAVVVIAKDTMYCNATVVRTNKGTYYWPQAVRGELVSQACAESQDERLIVTYNCNANGKWENLETNSCPFVRETTRILEQFSKMNLTLTKNNAFEIAERLQNFTYTQIYLNNIKDPMDLEFIARTLNKYLDYITYKQDISYLLLSIVSYLLLLPKGLFEEAQVKFETSLNLLNIIEIASAHMPSLPPASQDITKDPWSIPRNIFVNFFNIHVDSFTGISCTWLNSVNNLDHRNFECSTSNDTFPIFERYIDAAIQIPVNSLFDKSEKSIRLMVALFRNGNLFSFMGKNISFPEVKNLLLTSAIIGAKISKESIESQPLVDISDKIFIMLRVHPFHNEISSPIPVLWDDDLNDWNPRECRKLYFHRGLLLFTCSRLGYYGLLQRREYLNDYDTEGSGATFRFAPVSIYIGSIVVFFCSWINITTFVVFRKAIRMNRQQRHSLVNIWLAISSLSAVFVLGIYQTEYPHICRIIGILLHYFSLSVLLWLCVCLSNLYKGLSKTYRVASEPDVPKEIKLKKPILSIYLVGWGIGMIICGISSAVNVNEYASYSFCFLHNSSSLNALFVPAIILSIFLVILMLCIYCHMSQRAVNVLANKHFADNTMATENIDLDWLDLKQGTVSRVNHNSTGIDQYRSLTLSNPVSSIVDDFERSNITHLRAHLLFLILFIVSWISAAMFVYQSSENLTANRMYSMVFAVSCCLLGLFLILFYTLSRNDTRSAWGRRFCLTNANCKGYQQNYYDTNVPTTVPANKTSAVYDVSMSGSRTNSQCSRHRSSSVRSMKSNSHKNEHILQNLDNPLLGTVSSNVNQTSVINNHHIAANSLNTVPITSEIPSAEIFYNPNQIIVARKFFKKQKRLAKRNNFELQRQVERVEYLDNVSDISSLTGSENTHIYSKRHNAITLLRGGSKVNNTNIYYKSNAYTNPGSKSPHYTSMENYQDGMVMSRLNSNSSGQHRPCPSDFVANIYTNIPETKEPKHEIIKVRNSNRPNKPSCVETLSEHEEEIENEDDTLDEQKVPLYQNALAVSESILLSEKKELSKNPSPLKTSSSLMENNDVDAMNNVGLPSVTNYEENKPTEILDLKPDEIYISNALHITNQVNIDEFSMAGILIRHNPKHSKSLNNLHDSVSPSNRFLKDERSNNSSILSLENGKVGSWNGSSLSVPYFISENRTPKCRKLKQTDFTDKYESASESNVFSIPHSNTAHSVSPTNESDLNYQNSEISIRSHGLYEPQPDNDLNITLTEEFPYHSSNTSDTEDPLNDFDDENLKSDYTLAHRMSENDPSIDELYEAIKHHHTPNFTTSIDASNNLKHMDTDTEITSIPFAASSSQPKSTSFSSYSLIAKPLLEGSHDAVEDDSSQSSIISYIDQKVKKS</sequence>
<dbReference type="SMART" id="SM00082">
    <property type="entry name" value="LRRCT"/>
    <property type="match status" value="1"/>
</dbReference>
<dbReference type="SMART" id="SM00369">
    <property type="entry name" value="LRR_TYP"/>
    <property type="match status" value="2"/>
</dbReference>
<reference evidence="20" key="1">
    <citation type="submission" date="2014-11" db="EMBL/GenBank/DDBJ databases">
        <authorList>
            <person name="Geib S."/>
        </authorList>
    </citation>
    <scope>NUCLEOTIDE SEQUENCE</scope>
</reference>
<dbReference type="InterPro" id="IPR001611">
    <property type="entry name" value="Leu-rich_rpt"/>
</dbReference>
<dbReference type="SUPFAM" id="SSF52058">
    <property type="entry name" value="L domain-like"/>
    <property type="match status" value="1"/>
</dbReference>
<evidence type="ECO:0000256" key="11">
    <source>
        <dbReference type="ARBA" id="ARBA00023170"/>
    </source>
</evidence>
<evidence type="ECO:0000256" key="2">
    <source>
        <dbReference type="ARBA" id="ARBA00007343"/>
    </source>
</evidence>
<keyword evidence="3" id="KW-0433">Leucine-rich repeat</keyword>
<dbReference type="InterPro" id="IPR051963">
    <property type="entry name" value="Adhesion_GPCR_A"/>
</dbReference>
<dbReference type="InterPro" id="IPR000483">
    <property type="entry name" value="Cys-rich_flank_reg_C"/>
</dbReference>
<evidence type="ECO:0000256" key="6">
    <source>
        <dbReference type="ARBA" id="ARBA00022737"/>
    </source>
</evidence>
<keyword evidence="4 14" id="KW-0812">Transmembrane</keyword>
<feature type="transmembrane region" description="Helical" evidence="14">
    <location>
        <begin position="725"/>
        <end position="751"/>
    </location>
</feature>
<keyword evidence="11 20" id="KW-0675">Receptor</keyword>
<feature type="transmembrane region" description="Helical" evidence="14">
    <location>
        <begin position="984"/>
        <end position="1002"/>
    </location>
</feature>
<evidence type="ECO:0000259" key="16">
    <source>
        <dbReference type="PROSITE" id="PS50227"/>
    </source>
</evidence>
<evidence type="ECO:0000256" key="1">
    <source>
        <dbReference type="ARBA" id="ARBA00004141"/>
    </source>
</evidence>
<dbReference type="EMBL" id="GBXI01002272">
    <property type="protein sequence ID" value="JAD12020.1"/>
    <property type="molecule type" value="Transcribed_RNA"/>
</dbReference>
<evidence type="ECO:0000256" key="8">
    <source>
        <dbReference type="ARBA" id="ARBA00023040"/>
    </source>
</evidence>
<dbReference type="InterPro" id="IPR036445">
    <property type="entry name" value="GPCR_2_extracell_dom_sf"/>
</dbReference>
<dbReference type="EMBL" id="GBXI01015261">
    <property type="protein sequence ID" value="JAC99030.1"/>
    <property type="molecule type" value="Transcribed_RNA"/>
</dbReference>
<comment type="subcellular location">
    <subcellularLocation>
        <location evidence="1">Membrane</location>
        <topology evidence="1">Multi-pass membrane protein</topology>
    </subcellularLocation>
</comment>
<gene>
    <name evidence="20" type="primary">Gpr124_1</name>
    <name evidence="19" type="synonym">Gpr124_2</name>
    <name evidence="19" type="ORF">g.42736</name>
    <name evidence="20" type="ORF">g.42737</name>
</gene>
<feature type="region of interest" description="Disordered" evidence="13">
    <location>
        <begin position="1087"/>
        <end position="1108"/>
    </location>
</feature>
<keyword evidence="5 15" id="KW-0732">Signal</keyword>
<evidence type="ECO:0000313" key="19">
    <source>
        <dbReference type="EMBL" id="JAC99030.1"/>
    </source>
</evidence>
<dbReference type="InterPro" id="IPR000832">
    <property type="entry name" value="GPCR_2_secretin-like"/>
</dbReference>
<dbReference type="Pfam" id="PF00002">
    <property type="entry name" value="7tm_2"/>
    <property type="match status" value="1"/>
</dbReference>
<dbReference type="InterPro" id="IPR001879">
    <property type="entry name" value="GPCR_2_extracellular_dom"/>
</dbReference>
<evidence type="ECO:0000259" key="18">
    <source>
        <dbReference type="PROSITE" id="PS50835"/>
    </source>
</evidence>
<reference evidence="20" key="2">
    <citation type="journal article" date="2015" name="Gigascience">
        <title>Reconstructing a comprehensive transcriptome assembly of a white-pupal translocated strain of the pest fruit fly Bactrocera cucurbitae.</title>
        <authorList>
            <person name="Sim S.B."/>
            <person name="Calla B."/>
            <person name="Hall B."/>
            <person name="DeRego T."/>
            <person name="Geib S.M."/>
        </authorList>
    </citation>
    <scope>NUCLEOTIDE SEQUENCE</scope>
</reference>
<keyword evidence="12" id="KW-0807">Transducer</keyword>
<feature type="signal peptide" evidence="15">
    <location>
        <begin position="1"/>
        <end position="25"/>
    </location>
</feature>
<evidence type="ECO:0000256" key="5">
    <source>
        <dbReference type="ARBA" id="ARBA00022729"/>
    </source>
</evidence>
<dbReference type="GO" id="GO:0007166">
    <property type="term" value="P:cell surface receptor signaling pathway"/>
    <property type="evidence" value="ECO:0007669"/>
    <property type="project" value="InterPro"/>
</dbReference>
<evidence type="ECO:0000256" key="10">
    <source>
        <dbReference type="ARBA" id="ARBA00023157"/>
    </source>
</evidence>
<dbReference type="Pfam" id="PF26588">
    <property type="entry name" value="GAIN_ADGRA3"/>
    <property type="match status" value="1"/>
</dbReference>
<dbReference type="Gene3D" id="2.60.40.10">
    <property type="entry name" value="Immunoglobulins"/>
    <property type="match status" value="1"/>
</dbReference>
<dbReference type="PANTHER" id="PTHR45930:SF4">
    <property type="entry name" value="ADHESION G PROTEIN-COUPLED RECEPTOR A3"/>
    <property type="match status" value="1"/>
</dbReference>
<evidence type="ECO:0000256" key="3">
    <source>
        <dbReference type="ARBA" id="ARBA00022614"/>
    </source>
</evidence>
<dbReference type="GO" id="GO:0005886">
    <property type="term" value="C:plasma membrane"/>
    <property type="evidence" value="ECO:0007669"/>
    <property type="project" value="TreeGrafter"/>
</dbReference>
<feature type="transmembrane region" description="Helical" evidence="14">
    <location>
        <begin position="797"/>
        <end position="818"/>
    </location>
</feature>
<feature type="transmembrane region" description="Helical" evidence="14">
    <location>
        <begin position="844"/>
        <end position="866"/>
    </location>
</feature>
<feature type="domain" description="G-protein coupled receptors family 2 profile 1" evidence="16">
    <location>
        <begin position="311"/>
        <end position="396"/>
    </location>
</feature>
<feature type="chain" id="PRO_5011029462" evidence="15">
    <location>
        <begin position="26"/>
        <end position="1696"/>
    </location>
</feature>
<dbReference type="InterPro" id="IPR017981">
    <property type="entry name" value="GPCR_2-like_7TM"/>
</dbReference>
<proteinExistence type="inferred from homology"/>
<dbReference type="PROSITE" id="PS50261">
    <property type="entry name" value="G_PROTEIN_RECEP_F2_4"/>
    <property type="match status" value="1"/>
</dbReference>
<keyword evidence="8" id="KW-0297">G-protein coupled receptor</keyword>
<dbReference type="PROSITE" id="PS50835">
    <property type="entry name" value="IG_LIKE"/>
    <property type="match status" value="1"/>
</dbReference>